<accession>I0R9S7</accession>
<dbReference type="RefSeq" id="WP_008753406.1">
    <property type="nucleotide sequence ID" value="NZ_AJGH01000040.1"/>
</dbReference>
<dbReference type="PATRIC" id="fig|1095750.3.peg.746"/>
<dbReference type="EMBL" id="AJGH01000040">
    <property type="protein sequence ID" value="EIC96435.1"/>
    <property type="molecule type" value="Genomic_DNA"/>
</dbReference>
<organism evidence="1 2">
    <name type="scientific">Lachnoanaerobaculum saburreum F0468</name>
    <dbReference type="NCBI Taxonomy" id="1095750"/>
    <lineage>
        <taxon>Bacteria</taxon>
        <taxon>Bacillati</taxon>
        <taxon>Bacillota</taxon>
        <taxon>Clostridia</taxon>
        <taxon>Lachnospirales</taxon>
        <taxon>Lachnospiraceae</taxon>
        <taxon>Lachnoanaerobaculum</taxon>
    </lineage>
</organism>
<evidence type="ECO:0000313" key="1">
    <source>
        <dbReference type="EMBL" id="EIC96435.1"/>
    </source>
</evidence>
<dbReference type="Proteomes" id="UP000005039">
    <property type="component" value="Unassembled WGS sequence"/>
</dbReference>
<evidence type="ECO:0000313" key="2">
    <source>
        <dbReference type="Proteomes" id="UP000005039"/>
    </source>
</evidence>
<keyword evidence="2" id="KW-1185">Reference proteome</keyword>
<gene>
    <name evidence="1" type="ORF">HMPREF9970_2565</name>
</gene>
<reference evidence="1 2" key="1">
    <citation type="submission" date="2012-03" db="EMBL/GenBank/DDBJ databases">
        <authorList>
            <person name="Durkin A.S."/>
            <person name="McCorrison J."/>
            <person name="Torralba M."/>
            <person name="Gillis M."/>
            <person name="Methe B."/>
            <person name="Sutton G."/>
            <person name="Nelson K.E."/>
        </authorList>
    </citation>
    <scope>NUCLEOTIDE SEQUENCE [LARGE SCALE GENOMIC DNA]</scope>
    <source>
        <strain evidence="1 2">F0468</strain>
    </source>
</reference>
<name>I0R9S7_9FIRM</name>
<protein>
    <submittedName>
        <fullName evidence="1">Uncharacterized protein</fullName>
    </submittedName>
</protein>
<comment type="caution">
    <text evidence="1">The sequence shown here is derived from an EMBL/GenBank/DDBJ whole genome shotgun (WGS) entry which is preliminary data.</text>
</comment>
<proteinExistence type="predicted"/>
<sequence>MKRVKGSSIKLKSDVNISADKVLLKGKKSRTYEELKEPYKDMSKDFERLLPMMLGAMPVMAGLPSDQDRK</sequence>
<dbReference type="AlphaFoldDB" id="I0R9S7"/>